<evidence type="ECO:0000259" key="13">
    <source>
        <dbReference type="PROSITE" id="PS50939"/>
    </source>
</evidence>
<name>A0AAV5BTP3_ELECO</name>
<feature type="binding site" description="axial binding residue" evidence="9">
    <location>
        <position position="263"/>
    </location>
    <ligand>
        <name>heme b</name>
        <dbReference type="ChEBI" id="CHEBI:60344"/>
        <label>1</label>
    </ligand>
    <ligandPart>
        <name>Fe</name>
        <dbReference type="ChEBI" id="CHEBI:18248"/>
    </ligandPart>
</feature>
<keyword evidence="9" id="KW-0479">Metal-binding</keyword>
<dbReference type="InterPro" id="IPR017214">
    <property type="entry name" value="UCP037471"/>
</dbReference>
<dbReference type="AlphaFoldDB" id="A0AAV5BTP3"/>
<evidence type="ECO:0000256" key="2">
    <source>
        <dbReference type="ARBA" id="ARBA00022448"/>
    </source>
</evidence>
<comment type="caution">
    <text evidence="14">The sequence shown here is derived from an EMBL/GenBank/DDBJ whole genome shotgun (WGS) entry which is preliminary data.</text>
</comment>
<comment type="cofactor">
    <cofactor evidence="8">
        <name>heme b</name>
        <dbReference type="ChEBI" id="CHEBI:60344"/>
    </cofactor>
    <text evidence="8">Binds 2 heme b groups non-covalently.</text>
</comment>
<keyword evidence="2 8" id="KW-0813">Transport</keyword>
<feature type="transmembrane region" description="Helical" evidence="10">
    <location>
        <begin position="259"/>
        <end position="285"/>
    </location>
</feature>
<dbReference type="InterPro" id="IPR005018">
    <property type="entry name" value="DOMON_domain"/>
</dbReference>
<gene>
    <name evidence="14" type="primary">ga05912</name>
    <name evidence="14" type="ORF">PR202_ga05912</name>
</gene>
<dbReference type="InterPro" id="IPR006593">
    <property type="entry name" value="Cyt_b561/ferric_Rdtase_TM"/>
</dbReference>
<keyword evidence="7 8" id="KW-0472">Membrane</keyword>
<evidence type="ECO:0000256" key="5">
    <source>
        <dbReference type="ARBA" id="ARBA00022982"/>
    </source>
</evidence>
<accession>A0AAV5BTP3</accession>
<dbReference type="PANTHER" id="PTHR23130">
    <property type="entry name" value="CYTOCHROME B561 AND DOMON DOMAIN-CONTAINING PROTEIN"/>
    <property type="match status" value="1"/>
</dbReference>
<feature type="transmembrane region" description="Helical" evidence="10">
    <location>
        <begin position="337"/>
        <end position="355"/>
    </location>
</feature>
<feature type="chain" id="PRO_5043596142" description="Cytochrome b561 and DOMON domain-containing protein" evidence="11">
    <location>
        <begin position="25"/>
        <end position="395"/>
    </location>
</feature>
<feature type="transmembrane region" description="Helical" evidence="10">
    <location>
        <begin position="361"/>
        <end position="382"/>
    </location>
</feature>
<keyword evidence="9" id="KW-0408">Iron</keyword>
<evidence type="ECO:0000256" key="8">
    <source>
        <dbReference type="PIRNR" id="PIRNR037471"/>
    </source>
</evidence>
<evidence type="ECO:0000259" key="12">
    <source>
        <dbReference type="PROSITE" id="PS50836"/>
    </source>
</evidence>
<feature type="domain" description="DOMON" evidence="12">
    <location>
        <begin position="51"/>
        <end position="164"/>
    </location>
</feature>
<keyword evidence="4 11" id="KW-0732">Signal</keyword>
<evidence type="ECO:0000313" key="14">
    <source>
        <dbReference type="EMBL" id="GJM89700.1"/>
    </source>
</evidence>
<dbReference type="PROSITE" id="PS50836">
    <property type="entry name" value="DOMON"/>
    <property type="match status" value="1"/>
</dbReference>
<evidence type="ECO:0000256" key="7">
    <source>
        <dbReference type="ARBA" id="ARBA00023136"/>
    </source>
</evidence>
<organism evidence="14 15">
    <name type="scientific">Eleusine coracana subsp. coracana</name>
    <dbReference type="NCBI Taxonomy" id="191504"/>
    <lineage>
        <taxon>Eukaryota</taxon>
        <taxon>Viridiplantae</taxon>
        <taxon>Streptophyta</taxon>
        <taxon>Embryophyta</taxon>
        <taxon>Tracheophyta</taxon>
        <taxon>Spermatophyta</taxon>
        <taxon>Magnoliopsida</taxon>
        <taxon>Liliopsida</taxon>
        <taxon>Poales</taxon>
        <taxon>Poaceae</taxon>
        <taxon>PACMAD clade</taxon>
        <taxon>Chloridoideae</taxon>
        <taxon>Cynodonteae</taxon>
        <taxon>Eleusininae</taxon>
        <taxon>Eleusine</taxon>
    </lineage>
</organism>
<dbReference type="InterPro" id="IPR045266">
    <property type="entry name" value="DOH_DOMON"/>
</dbReference>
<dbReference type="EMBL" id="BQKI01000002">
    <property type="protein sequence ID" value="GJM89700.1"/>
    <property type="molecule type" value="Genomic_DNA"/>
</dbReference>
<comment type="subcellular location">
    <subcellularLocation>
        <location evidence="1">Membrane</location>
    </subcellularLocation>
</comment>
<keyword evidence="3 10" id="KW-0812">Transmembrane</keyword>
<feature type="signal peptide" evidence="11">
    <location>
        <begin position="1"/>
        <end position="24"/>
    </location>
</feature>
<evidence type="ECO:0000256" key="1">
    <source>
        <dbReference type="ARBA" id="ARBA00004370"/>
    </source>
</evidence>
<dbReference type="SMART" id="SM00665">
    <property type="entry name" value="B561"/>
    <property type="match status" value="1"/>
</dbReference>
<dbReference type="PROSITE" id="PS50939">
    <property type="entry name" value="CYTOCHROME_B561"/>
    <property type="match status" value="1"/>
</dbReference>
<keyword evidence="5 8" id="KW-0249">Electron transport</keyword>
<evidence type="ECO:0000256" key="4">
    <source>
        <dbReference type="ARBA" id="ARBA00022729"/>
    </source>
</evidence>
<dbReference type="Pfam" id="PF03188">
    <property type="entry name" value="Cytochrom_B561"/>
    <property type="match status" value="1"/>
</dbReference>
<dbReference type="CDD" id="cd08760">
    <property type="entry name" value="Cyt_b561_FRRS1_like"/>
    <property type="match status" value="1"/>
</dbReference>
<reference evidence="14" key="2">
    <citation type="submission" date="2021-12" db="EMBL/GenBank/DDBJ databases">
        <title>Resequencing data analysis of finger millet.</title>
        <authorList>
            <person name="Hatakeyama M."/>
            <person name="Aluri S."/>
            <person name="Balachadran M.T."/>
            <person name="Sivarajan S.R."/>
            <person name="Poveda L."/>
            <person name="Shimizu-Inatsugi R."/>
            <person name="Schlapbach R."/>
            <person name="Sreeman S.M."/>
            <person name="Shimizu K.K."/>
        </authorList>
    </citation>
    <scope>NUCLEOTIDE SEQUENCE</scope>
</reference>
<reference evidence="14" key="1">
    <citation type="journal article" date="2018" name="DNA Res.">
        <title>Multiple hybrid de novo genome assembly of finger millet, an orphan allotetraploid crop.</title>
        <authorList>
            <person name="Hatakeyama M."/>
            <person name="Aluri S."/>
            <person name="Balachadran M.T."/>
            <person name="Sivarajan S.R."/>
            <person name="Patrignani A."/>
            <person name="Gruter S."/>
            <person name="Poveda L."/>
            <person name="Shimizu-Inatsugi R."/>
            <person name="Baeten J."/>
            <person name="Francoijs K.J."/>
            <person name="Nataraja K.N."/>
            <person name="Reddy Y.A.N."/>
            <person name="Phadnis S."/>
            <person name="Ravikumar R.L."/>
            <person name="Schlapbach R."/>
            <person name="Sreeman S.M."/>
            <person name="Shimizu K.K."/>
        </authorList>
    </citation>
    <scope>NUCLEOTIDE SEQUENCE</scope>
</reference>
<dbReference type="PIRSF" id="PIRSF037471">
    <property type="entry name" value="UCP037471"/>
    <property type="match status" value="1"/>
</dbReference>
<dbReference type="GO" id="GO:0016020">
    <property type="term" value="C:membrane"/>
    <property type="evidence" value="ECO:0007669"/>
    <property type="project" value="UniProtKB-SubCell"/>
</dbReference>
<dbReference type="SMART" id="SM00664">
    <property type="entry name" value="DoH"/>
    <property type="match status" value="1"/>
</dbReference>
<feature type="transmembrane region" description="Helical" evidence="10">
    <location>
        <begin position="235"/>
        <end position="252"/>
    </location>
</feature>
<feature type="binding site" description="axial binding residue" evidence="9">
    <location>
        <position position="295"/>
    </location>
    <ligand>
        <name>heme b</name>
        <dbReference type="ChEBI" id="CHEBI:60344"/>
        <label>1</label>
    </ligand>
    <ligandPart>
        <name>Fe</name>
        <dbReference type="ChEBI" id="CHEBI:18248"/>
    </ligandPart>
</feature>
<dbReference type="Proteomes" id="UP001054889">
    <property type="component" value="Unassembled WGS sequence"/>
</dbReference>
<dbReference type="Gene3D" id="1.20.120.1770">
    <property type="match status" value="1"/>
</dbReference>
<proteinExistence type="predicted"/>
<keyword evidence="15" id="KW-1185">Reference proteome</keyword>
<evidence type="ECO:0000256" key="9">
    <source>
        <dbReference type="PIRSR" id="PIRSR037471-1"/>
    </source>
</evidence>
<dbReference type="PANTHER" id="PTHR23130:SF86">
    <property type="entry name" value="OS05G0556400 PROTEIN"/>
    <property type="match status" value="1"/>
</dbReference>
<dbReference type="CDD" id="cd09631">
    <property type="entry name" value="DOMON_DOH"/>
    <property type="match status" value="1"/>
</dbReference>
<feature type="binding site" description="axial binding residue" evidence="9">
    <location>
        <position position="230"/>
    </location>
    <ligand>
        <name>heme b</name>
        <dbReference type="ChEBI" id="CHEBI:60344"/>
        <label>1</label>
    </ligand>
    <ligandPart>
        <name>Fe</name>
        <dbReference type="ChEBI" id="CHEBI:18248"/>
    </ligandPart>
</feature>
<feature type="binding site" description="axial binding residue" evidence="9">
    <location>
        <position position="331"/>
    </location>
    <ligand>
        <name>heme b</name>
        <dbReference type="ChEBI" id="CHEBI:60344"/>
        <label>1</label>
    </ligand>
    <ligandPart>
        <name>Fe</name>
        <dbReference type="ChEBI" id="CHEBI:18248"/>
    </ligandPart>
</feature>
<evidence type="ECO:0000256" key="6">
    <source>
        <dbReference type="ARBA" id="ARBA00022989"/>
    </source>
</evidence>
<feature type="transmembrane region" description="Helical" evidence="10">
    <location>
        <begin position="297"/>
        <end position="316"/>
    </location>
</feature>
<keyword evidence="6 10" id="KW-1133">Transmembrane helix</keyword>
<evidence type="ECO:0000256" key="10">
    <source>
        <dbReference type="SAM" id="Phobius"/>
    </source>
</evidence>
<evidence type="ECO:0000256" key="11">
    <source>
        <dbReference type="SAM" id="SignalP"/>
    </source>
</evidence>
<sequence>MDIMARSAVVVALVLVGLASAATAQMQSCNEELPPMLVGNYTGLACQPIWNNFVLRYHQDKNNVLRVVLSTMYSTGWVGMGFSRDGLMIGSSAMVGWMGKKGLPHIRQFSLRGKTSSKVVVDRGFLVSNDHDHTVVVQQAKIYLAFQLKFSYRLTNQHIILAFGPGIPTKNKLSKHQDKTSFTFDFTTAYSLSSVQSFCNTSSVKSVEGSTIWSKAVADGSFPYGLRRAHGALNLFAWGILMPIGAIVARYFRRMDPLWFYLHVSLQFVGFIIGLAGVVAGVALYNKIQADIPAHRGLGIFVLFLGILQILAFFLRPNTDSKYRKYWNWYHHWAGRLALFFASVNIVLGIHVGGGHDSWKIGYGFNLAIILLAVIALEFMLWTRWSKNSTPTPTY</sequence>
<dbReference type="GO" id="GO:0046872">
    <property type="term" value="F:metal ion binding"/>
    <property type="evidence" value="ECO:0007669"/>
    <property type="project" value="UniProtKB-KW"/>
</dbReference>
<feature type="domain" description="Cytochrome b561" evidence="13">
    <location>
        <begin position="198"/>
        <end position="386"/>
    </location>
</feature>
<evidence type="ECO:0000313" key="15">
    <source>
        <dbReference type="Proteomes" id="UP001054889"/>
    </source>
</evidence>
<protein>
    <recommendedName>
        <fullName evidence="8">Cytochrome b561 and DOMON domain-containing protein</fullName>
    </recommendedName>
</protein>
<evidence type="ECO:0000256" key="3">
    <source>
        <dbReference type="ARBA" id="ARBA00022692"/>
    </source>
</evidence>